<dbReference type="PANTHER" id="PTHR33710:SF71">
    <property type="entry name" value="ENDONUCLEASE_EXONUCLEASE_PHOSPHATASE DOMAIN-CONTAINING PROTEIN"/>
    <property type="match status" value="1"/>
</dbReference>
<dbReference type="OrthoDB" id="1932741at2759"/>
<comment type="caution">
    <text evidence="1">The sequence shown here is derived from an EMBL/GenBank/DDBJ whole genome shotgun (WGS) entry which is preliminary data.</text>
</comment>
<dbReference type="EMBL" id="PKPP01013867">
    <property type="protein sequence ID" value="PWA40330.1"/>
    <property type="molecule type" value="Genomic_DNA"/>
</dbReference>
<keyword evidence="1" id="KW-0548">Nucleotidyltransferase</keyword>
<gene>
    <name evidence="1" type="ORF">CTI12_AA562760</name>
</gene>
<dbReference type="SUPFAM" id="SSF56219">
    <property type="entry name" value="DNase I-like"/>
    <property type="match status" value="1"/>
</dbReference>
<dbReference type="InterPro" id="IPR036691">
    <property type="entry name" value="Endo/exonu/phosph_ase_sf"/>
</dbReference>
<evidence type="ECO:0000313" key="2">
    <source>
        <dbReference type="Proteomes" id="UP000245207"/>
    </source>
</evidence>
<name>A0A2U1KUA1_ARTAN</name>
<organism evidence="1 2">
    <name type="scientific">Artemisia annua</name>
    <name type="common">Sweet wormwood</name>
    <dbReference type="NCBI Taxonomy" id="35608"/>
    <lineage>
        <taxon>Eukaryota</taxon>
        <taxon>Viridiplantae</taxon>
        <taxon>Streptophyta</taxon>
        <taxon>Embryophyta</taxon>
        <taxon>Tracheophyta</taxon>
        <taxon>Spermatophyta</taxon>
        <taxon>Magnoliopsida</taxon>
        <taxon>eudicotyledons</taxon>
        <taxon>Gunneridae</taxon>
        <taxon>Pentapetalae</taxon>
        <taxon>asterids</taxon>
        <taxon>campanulids</taxon>
        <taxon>Asterales</taxon>
        <taxon>Asteraceae</taxon>
        <taxon>Asteroideae</taxon>
        <taxon>Anthemideae</taxon>
        <taxon>Artemisiinae</taxon>
        <taxon>Artemisia</taxon>
    </lineage>
</organism>
<keyword evidence="1" id="KW-0695">RNA-directed DNA polymerase</keyword>
<reference evidence="1 2" key="1">
    <citation type="journal article" date="2018" name="Mol. Plant">
        <title>The genome of Artemisia annua provides insight into the evolution of Asteraceae family and artemisinin biosynthesis.</title>
        <authorList>
            <person name="Shen Q."/>
            <person name="Zhang L."/>
            <person name="Liao Z."/>
            <person name="Wang S."/>
            <person name="Yan T."/>
            <person name="Shi P."/>
            <person name="Liu M."/>
            <person name="Fu X."/>
            <person name="Pan Q."/>
            <person name="Wang Y."/>
            <person name="Lv Z."/>
            <person name="Lu X."/>
            <person name="Zhang F."/>
            <person name="Jiang W."/>
            <person name="Ma Y."/>
            <person name="Chen M."/>
            <person name="Hao X."/>
            <person name="Li L."/>
            <person name="Tang Y."/>
            <person name="Lv G."/>
            <person name="Zhou Y."/>
            <person name="Sun X."/>
            <person name="Brodelius P.E."/>
            <person name="Rose J.K.C."/>
            <person name="Tang K."/>
        </authorList>
    </citation>
    <scope>NUCLEOTIDE SEQUENCE [LARGE SCALE GENOMIC DNA]</scope>
    <source>
        <strain evidence="2">cv. Huhao1</strain>
        <tissue evidence="1">Leaf</tissue>
    </source>
</reference>
<dbReference type="AlphaFoldDB" id="A0A2U1KUA1"/>
<sequence>MREFKECVDANELIDINRSGLQFTWTQKPRGLDGTLKKIDRIMANLGFLDTFAGAHAVFQPYRVSDHSPAILHIPTLSIIGLEEPYHTMYHHEQQHN</sequence>
<accession>A0A2U1KUA1</accession>
<dbReference type="Gene3D" id="3.60.10.10">
    <property type="entry name" value="Endonuclease/exonuclease/phosphatase"/>
    <property type="match status" value="1"/>
</dbReference>
<evidence type="ECO:0000313" key="1">
    <source>
        <dbReference type="EMBL" id="PWA40330.1"/>
    </source>
</evidence>
<proteinExistence type="predicted"/>
<keyword evidence="1" id="KW-0808">Transferase</keyword>
<protein>
    <submittedName>
        <fullName evidence="1">RNA-directed DNA polymerase, eukaryota, Reverse transcriptase zinc-binding domain protein</fullName>
    </submittedName>
</protein>
<dbReference type="PANTHER" id="PTHR33710">
    <property type="entry name" value="BNAC02G09200D PROTEIN"/>
    <property type="match status" value="1"/>
</dbReference>
<dbReference type="GO" id="GO:0003964">
    <property type="term" value="F:RNA-directed DNA polymerase activity"/>
    <property type="evidence" value="ECO:0007669"/>
    <property type="project" value="UniProtKB-KW"/>
</dbReference>
<keyword evidence="2" id="KW-1185">Reference proteome</keyword>
<dbReference type="STRING" id="35608.A0A2U1KUA1"/>
<dbReference type="Proteomes" id="UP000245207">
    <property type="component" value="Unassembled WGS sequence"/>
</dbReference>